<dbReference type="InterPro" id="IPR030395">
    <property type="entry name" value="GP_PDE_dom"/>
</dbReference>
<dbReference type="Proteomes" id="UP000182945">
    <property type="component" value="Chromosome"/>
</dbReference>
<dbReference type="PANTHER" id="PTHR46211">
    <property type="entry name" value="GLYCEROPHOSPHORYL DIESTER PHOSPHODIESTERASE"/>
    <property type="match status" value="1"/>
</dbReference>
<evidence type="ECO:0000313" key="2">
    <source>
        <dbReference type="EMBL" id="APC48368.1"/>
    </source>
</evidence>
<evidence type="ECO:0000259" key="1">
    <source>
        <dbReference type="PROSITE" id="PS51704"/>
    </source>
</evidence>
<organism evidence="2 3">
    <name type="scientific">Virgibacillus halodenitrificans</name>
    <name type="common">Bacillus halodenitrificans</name>
    <dbReference type="NCBI Taxonomy" id="1482"/>
    <lineage>
        <taxon>Bacteria</taxon>
        <taxon>Bacillati</taxon>
        <taxon>Bacillota</taxon>
        <taxon>Bacilli</taxon>
        <taxon>Bacillales</taxon>
        <taxon>Bacillaceae</taxon>
        <taxon>Virgibacillus</taxon>
    </lineage>
</organism>
<dbReference type="AlphaFoldDB" id="A0AAC9NKU4"/>
<dbReference type="CDD" id="cd08563">
    <property type="entry name" value="GDPD_TtGDE_like"/>
    <property type="match status" value="1"/>
</dbReference>
<accession>A0AAC9NKU4</accession>
<protein>
    <submittedName>
        <fullName evidence="2">Glycerophosphodiester phosphodiesterase</fullName>
    </submittedName>
</protein>
<dbReference type="GO" id="GO:0008081">
    <property type="term" value="F:phosphoric diester hydrolase activity"/>
    <property type="evidence" value="ECO:0007669"/>
    <property type="project" value="InterPro"/>
</dbReference>
<dbReference type="SUPFAM" id="SSF51695">
    <property type="entry name" value="PLC-like phosphodiesterases"/>
    <property type="match status" value="1"/>
</dbReference>
<dbReference type="KEGG" id="vhl:BME96_09380"/>
<dbReference type="GO" id="GO:0006629">
    <property type="term" value="P:lipid metabolic process"/>
    <property type="evidence" value="ECO:0007669"/>
    <property type="project" value="InterPro"/>
</dbReference>
<feature type="domain" description="GP-PDE" evidence="1">
    <location>
        <begin position="3"/>
        <end position="239"/>
    </location>
</feature>
<dbReference type="PANTHER" id="PTHR46211:SF1">
    <property type="entry name" value="GLYCEROPHOSPHODIESTER PHOSPHODIESTERASE, CYTOPLASMIC"/>
    <property type="match status" value="1"/>
</dbReference>
<dbReference type="EMBL" id="CP017962">
    <property type="protein sequence ID" value="APC48368.1"/>
    <property type="molecule type" value="Genomic_DNA"/>
</dbReference>
<dbReference type="GeneID" id="71514602"/>
<sequence>MKTKIYAHRGSSLLAPENTMAAFQLAFQQGAQGIETDVQLTKDNIPVLIHDERVNRTTNGKGYVKDYTFQQLKQLDAGAWFNTEFAGATVPSLEEFLKWFGGKPLTLNIELKNNKIDYKNMESIVYDLLYSYDLLDRTILSTFNPNSVERLRKISQHLNCALLRSRRKKQLITYAKELGANAIHIKYRLLSNSLVQQCKQQGLQVRVYTVNHPRQIKRCLDLEVNGVITDVPNIALSHL</sequence>
<gene>
    <name evidence="2" type="ORF">BME96_09380</name>
</gene>
<dbReference type="Gene3D" id="3.20.20.190">
    <property type="entry name" value="Phosphatidylinositol (PI) phosphodiesterase"/>
    <property type="match status" value="1"/>
</dbReference>
<name>A0AAC9NKU4_VIRHA</name>
<reference evidence="2 3" key="1">
    <citation type="submission" date="2016-11" db="EMBL/GenBank/DDBJ databases">
        <title>Complete genome sequencing of Virgibacillus halodenitrificans PDB-F2.</title>
        <authorList>
            <person name="Sun Z."/>
            <person name="Zhou Y."/>
            <person name="Li H."/>
        </authorList>
    </citation>
    <scope>NUCLEOTIDE SEQUENCE [LARGE SCALE GENOMIC DNA]</scope>
    <source>
        <strain evidence="2 3">PDB-F2</strain>
    </source>
</reference>
<evidence type="ECO:0000313" key="3">
    <source>
        <dbReference type="Proteomes" id="UP000182945"/>
    </source>
</evidence>
<dbReference type="InterPro" id="IPR017946">
    <property type="entry name" value="PLC-like_Pdiesterase_TIM-brl"/>
</dbReference>
<proteinExistence type="predicted"/>
<dbReference type="Pfam" id="PF03009">
    <property type="entry name" value="GDPD"/>
    <property type="match status" value="1"/>
</dbReference>
<dbReference type="PROSITE" id="PS51704">
    <property type="entry name" value="GP_PDE"/>
    <property type="match status" value="1"/>
</dbReference>
<dbReference type="RefSeq" id="WP_019378304.1">
    <property type="nucleotide sequence ID" value="NZ_CP017962.1"/>
</dbReference>